<keyword evidence="3" id="KW-1185">Reference proteome</keyword>
<organism evidence="2 3">
    <name type="scientific">Hypsibius exemplaris</name>
    <name type="common">Freshwater tardigrade</name>
    <dbReference type="NCBI Taxonomy" id="2072580"/>
    <lineage>
        <taxon>Eukaryota</taxon>
        <taxon>Metazoa</taxon>
        <taxon>Ecdysozoa</taxon>
        <taxon>Tardigrada</taxon>
        <taxon>Eutardigrada</taxon>
        <taxon>Parachela</taxon>
        <taxon>Hypsibioidea</taxon>
        <taxon>Hypsibiidae</taxon>
        <taxon>Hypsibius</taxon>
    </lineage>
</organism>
<name>A0A1W0WL85_HYPEX</name>
<feature type="region of interest" description="Disordered" evidence="1">
    <location>
        <begin position="209"/>
        <end position="229"/>
    </location>
</feature>
<sequence length="316" mass="34577">MDSTSPSVSGALSLPLRAVEAIGESRVVQQIQIKFKEEPDYVWVDQDQFKEYINTMVRSVAAAAEKKKTNSNEIGPMPTTSLKNSLSPKLLSQTSDQQPVSRHSSSSSESSQANTSANGRSDSPEFNSSSYGPVSLQSTSPESNQAGTSSSRRSESVELIPNCRSSRPLSRRSVSAEVGEVTAVRSDATPGRYPRRSSMLTVVRQTCYTQRKASASPPRTAKKMKKRPTLTKQPACGLCHRVVGNATCLKRHMKVHGHPWNTFDCSLYTVDFHSGRSGFSQQQEHDGFLTPCPDCGESMYMIRSAPLKPKNIDVSP</sequence>
<feature type="compositionally biased region" description="Low complexity" evidence="1">
    <location>
        <begin position="81"/>
        <end position="116"/>
    </location>
</feature>
<gene>
    <name evidence="2" type="ORF">BV898_09855</name>
</gene>
<dbReference type="AlphaFoldDB" id="A0A1W0WL85"/>
<protein>
    <submittedName>
        <fullName evidence="2">Uncharacterized protein</fullName>
    </submittedName>
</protein>
<feature type="compositionally biased region" description="Polar residues" evidence="1">
    <location>
        <begin position="117"/>
        <end position="151"/>
    </location>
</feature>
<dbReference type="EMBL" id="MTYJ01000080">
    <property type="protein sequence ID" value="OQV15932.1"/>
    <property type="molecule type" value="Genomic_DNA"/>
</dbReference>
<feature type="region of interest" description="Disordered" evidence="1">
    <location>
        <begin position="64"/>
        <end position="179"/>
    </location>
</feature>
<proteinExistence type="predicted"/>
<reference evidence="3" key="1">
    <citation type="submission" date="2017-01" db="EMBL/GenBank/DDBJ databases">
        <title>Comparative genomics of anhydrobiosis in the tardigrade Hypsibius dujardini.</title>
        <authorList>
            <person name="Yoshida Y."/>
            <person name="Koutsovoulos G."/>
            <person name="Laetsch D."/>
            <person name="Stevens L."/>
            <person name="Kumar S."/>
            <person name="Horikawa D."/>
            <person name="Ishino K."/>
            <person name="Komine S."/>
            <person name="Tomita M."/>
            <person name="Blaxter M."/>
            <person name="Arakawa K."/>
        </authorList>
    </citation>
    <scope>NUCLEOTIDE SEQUENCE [LARGE SCALE GENOMIC DNA]</scope>
    <source>
        <strain evidence="3">Z151</strain>
    </source>
</reference>
<evidence type="ECO:0000313" key="2">
    <source>
        <dbReference type="EMBL" id="OQV15932.1"/>
    </source>
</evidence>
<evidence type="ECO:0000256" key="1">
    <source>
        <dbReference type="SAM" id="MobiDB-lite"/>
    </source>
</evidence>
<dbReference type="Proteomes" id="UP000192578">
    <property type="component" value="Unassembled WGS sequence"/>
</dbReference>
<feature type="compositionally biased region" description="Low complexity" evidence="1">
    <location>
        <begin position="164"/>
        <end position="175"/>
    </location>
</feature>
<feature type="compositionally biased region" description="Basic residues" evidence="1">
    <location>
        <begin position="220"/>
        <end position="229"/>
    </location>
</feature>
<comment type="caution">
    <text evidence="2">The sequence shown here is derived from an EMBL/GenBank/DDBJ whole genome shotgun (WGS) entry which is preliminary data.</text>
</comment>
<accession>A0A1W0WL85</accession>
<evidence type="ECO:0000313" key="3">
    <source>
        <dbReference type="Proteomes" id="UP000192578"/>
    </source>
</evidence>